<protein>
    <submittedName>
        <fullName evidence="3">Uncharacterized protein</fullName>
    </submittedName>
</protein>
<gene>
    <name evidence="3" type="ORF">BCON_0150g00040</name>
</gene>
<keyword evidence="2" id="KW-1133">Transmembrane helix</keyword>
<evidence type="ECO:0000256" key="2">
    <source>
        <dbReference type="SAM" id="Phobius"/>
    </source>
</evidence>
<accession>A0A4Z1HXS0</accession>
<dbReference type="EMBL" id="PQXN01000150">
    <property type="protein sequence ID" value="TGO51972.1"/>
    <property type="molecule type" value="Genomic_DNA"/>
</dbReference>
<dbReference type="OrthoDB" id="3555712at2759"/>
<evidence type="ECO:0000313" key="3">
    <source>
        <dbReference type="EMBL" id="TGO51972.1"/>
    </source>
</evidence>
<evidence type="ECO:0000256" key="1">
    <source>
        <dbReference type="SAM" id="MobiDB-lite"/>
    </source>
</evidence>
<reference evidence="3 4" key="1">
    <citation type="submission" date="2017-12" db="EMBL/GenBank/DDBJ databases">
        <title>Comparative genomics of Botrytis spp.</title>
        <authorList>
            <person name="Valero-Jimenez C.A."/>
            <person name="Tapia P."/>
            <person name="Veloso J."/>
            <person name="Silva-Moreno E."/>
            <person name="Staats M."/>
            <person name="Valdes J.H."/>
            <person name="Van Kan J.A.L."/>
        </authorList>
    </citation>
    <scope>NUCLEOTIDE SEQUENCE [LARGE SCALE GENOMIC DNA]</scope>
    <source>
        <strain evidence="3 4">MUCL11595</strain>
    </source>
</reference>
<name>A0A4Z1HXS0_9HELO</name>
<evidence type="ECO:0000313" key="4">
    <source>
        <dbReference type="Proteomes" id="UP000297527"/>
    </source>
</evidence>
<keyword evidence="2" id="KW-0472">Membrane</keyword>
<dbReference type="AlphaFoldDB" id="A0A4Z1HXS0"/>
<feature type="region of interest" description="Disordered" evidence="1">
    <location>
        <begin position="66"/>
        <end position="85"/>
    </location>
</feature>
<keyword evidence="2" id="KW-0812">Transmembrane</keyword>
<sequence length="85" mass="9660">MKVVSTGATELRKVFTTEQLQDIFRSYMVGLKKAYIVGIAMVGMMFLAAFGNIFYDWKEINAAKAAKKKGESENQNNEFGERREI</sequence>
<proteinExistence type="predicted"/>
<dbReference type="Proteomes" id="UP000297527">
    <property type="component" value="Unassembled WGS sequence"/>
</dbReference>
<organism evidence="3 4">
    <name type="scientific">Botryotinia convoluta</name>
    <dbReference type="NCBI Taxonomy" id="54673"/>
    <lineage>
        <taxon>Eukaryota</taxon>
        <taxon>Fungi</taxon>
        <taxon>Dikarya</taxon>
        <taxon>Ascomycota</taxon>
        <taxon>Pezizomycotina</taxon>
        <taxon>Leotiomycetes</taxon>
        <taxon>Helotiales</taxon>
        <taxon>Sclerotiniaceae</taxon>
        <taxon>Botryotinia</taxon>
    </lineage>
</organism>
<comment type="caution">
    <text evidence="3">The sequence shown here is derived from an EMBL/GenBank/DDBJ whole genome shotgun (WGS) entry which is preliminary data.</text>
</comment>
<feature type="transmembrane region" description="Helical" evidence="2">
    <location>
        <begin position="34"/>
        <end position="55"/>
    </location>
</feature>
<keyword evidence="4" id="KW-1185">Reference proteome</keyword>